<dbReference type="Gene3D" id="3.90.220.20">
    <property type="entry name" value="DNA methylase specificity domains"/>
    <property type="match status" value="2"/>
</dbReference>
<dbReference type="PATRIC" id="fig|717961.3.peg.586"/>
<keyword evidence="2" id="KW-0680">Restriction system</keyword>
<dbReference type="Pfam" id="PF01420">
    <property type="entry name" value="Methylase_S"/>
    <property type="match status" value="2"/>
</dbReference>
<dbReference type="KEGG" id="esr:ES1_05080"/>
<evidence type="ECO:0000259" key="4">
    <source>
        <dbReference type="Pfam" id="PF01420"/>
    </source>
</evidence>
<dbReference type="HOGENOM" id="CLU_021095_10_5_9"/>
<keyword evidence="5" id="KW-0255">Endonuclease</keyword>
<dbReference type="SUPFAM" id="SSF116734">
    <property type="entry name" value="DNA methylase specificity domain"/>
    <property type="match status" value="2"/>
</dbReference>
<dbReference type="AlphaFoldDB" id="D4MIQ6"/>
<reference evidence="5 6" key="1">
    <citation type="submission" date="2010-03" db="EMBL/GenBank/DDBJ databases">
        <title>The genome sequence of Eubacterium siraeum V10Sc8a.</title>
        <authorList>
            <consortium name="metaHIT consortium -- http://www.metahit.eu/"/>
            <person name="Pajon A."/>
            <person name="Turner K."/>
            <person name="Parkhill J."/>
            <person name="Duncan S."/>
            <person name="Flint H."/>
        </authorList>
    </citation>
    <scope>NUCLEOTIDE SEQUENCE [LARGE SCALE GENOMIC DNA]</scope>
    <source>
        <strain evidence="5 6">V10Sc8a</strain>
    </source>
</reference>
<dbReference type="EMBL" id="FP929059">
    <property type="protein sequence ID" value="CBL33639.1"/>
    <property type="molecule type" value="Genomic_DNA"/>
</dbReference>
<keyword evidence="5" id="KW-0540">Nuclease</keyword>
<reference evidence="5 6" key="2">
    <citation type="submission" date="2010-03" db="EMBL/GenBank/DDBJ databases">
        <authorList>
            <person name="Pajon A."/>
        </authorList>
    </citation>
    <scope>NUCLEOTIDE SEQUENCE [LARGE SCALE GENOMIC DNA]</scope>
    <source>
        <strain evidence="5 6">V10Sc8a</strain>
    </source>
</reference>
<proteinExistence type="inferred from homology"/>
<feature type="domain" description="Type I restriction modification DNA specificity" evidence="4">
    <location>
        <begin position="4"/>
        <end position="157"/>
    </location>
</feature>
<keyword evidence="3" id="KW-0238">DNA-binding</keyword>
<evidence type="ECO:0000313" key="6">
    <source>
        <dbReference type="Proteomes" id="UP000007050"/>
    </source>
</evidence>
<evidence type="ECO:0000256" key="2">
    <source>
        <dbReference type="ARBA" id="ARBA00022747"/>
    </source>
</evidence>
<dbReference type="GO" id="GO:0003677">
    <property type="term" value="F:DNA binding"/>
    <property type="evidence" value="ECO:0007669"/>
    <property type="project" value="UniProtKB-KW"/>
</dbReference>
<name>D4MIQ6_9FIRM</name>
<organism evidence="5 6">
    <name type="scientific">[Eubacterium] siraeum V10Sc8a</name>
    <dbReference type="NCBI Taxonomy" id="717961"/>
    <lineage>
        <taxon>Bacteria</taxon>
        <taxon>Bacillati</taxon>
        <taxon>Bacillota</taxon>
        <taxon>Clostridia</taxon>
        <taxon>Eubacteriales</taxon>
        <taxon>Oscillospiraceae</taxon>
        <taxon>Oscillospiraceae incertae sedis</taxon>
    </lineage>
</organism>
<dbReference type="REBASE" id="32094">
    <property type="entry name" value="S2.EsiVORF5100P"/>
</dbReference>
<dbReference type="EC" id="3.1.21.3" evidence="5"/>
<dbReference type="PANTHER" id="PTHR30408">
    <property type="entry name" value="TYPE-1 RESTRICTION ENZYME ECOKI SPECIFICITY PROTEIN"/>
    <property type="match status" value="1"/>
</dbReference>
<dbReference type="InterPro" id="IPR052021">
    <property type="entry name" value="Type-I_RS_S_subunit"/>
</dbReference>
<accession>D4MIQ6</accession>
<evidence type="ECO:0000313" key="5">
    <source>
        <dbReference type="EMBL" id="CBL33639.1"/>
    </source>
</evidence>
<feature type="domain" description="Type I restriction modification DNA specificity" evidence="4">
    <location>
        <begin position="191"/>
        <end position="365"/>
    </location>
</feature>
<dbReference type="CDD" id="cd17256">
    <property type="entry name" value="RMtype1_S_EcoJA65PI-TRD1-CR1_like"/>
    <property type="match status" value="1"/>
</dbReference>
<gene>
    <name evidence="5" type="ORF">ES1_05080</name>
</gene>
<dbReference type="GO" id="GO:0009307">
    <property type="term" value="P:DNA restriction-modification system"/>
    <property type="evidence" value="ECO:0007669"/>
    <property type="project" value="UniProtKB-KW"/>
</dbReference>
<dbReference type="PANTHER" id="PTHR30408:SF12">
    <property type="entry name" value="TYPE I RESTRICTION ENZYME MJAVIII SPECIFICITY SUBUNIT"/>
    <property type="match status" value="1"/>
</dbReference>
<keyword evidence="5" id="KW-0378">Hydrolase</keyword>
<dbReference type="BioCyc" id="ESIR717961:G136L-405-MONOMER"/>
<dbReference type="InterPro" id="IPR044946">
    <property type="entry name" value="Restrct_endonuc_typeI_TRD_sf"/>
</dbReference>
<sequence length="380" mass="42513">MSKVKLGEVAIEHKETCKGNKDGYPIVGLEHLVPEEVTLTAWDEGSDNTFTKMFRKGNVLFGRRRAYLKKAAVAPFDGICSGDITVIEAIPDRILPMLLPFIIQNDELFDFAVGKSAGSLSPRVKWEHLKNYEFELPDMDKQRELAELLWAMDATKKSYQKLIAATDELVKSQFMEQFGDPKNNQKGLPVLSIGQFGKAKGGKRLPKGESYADCATNYPYVRVIDMVNHSVNIPALVYLTQSTHEKIAKYTISSKDVYISIAGTIGQVGAVPDSIDGANLTENAAKIVLDKDSPVDRDYLIWYLSLPAGAEQIEEKTMHTTQPKLALYRIEEIEVLVPPIEEQRSFAAFIRQSDKSKFELEQTLSELTATYKRIISENLG</sequence>
<dbReference type="InterPro" id="IPR000055">
    <property type="entry name" value="Restrct_endonuc_typeI_TRD"/>
</dbReference>
<evidence type="ECO:0000256" key="1">
    <source>
        <dbReference type="ARBA" id="ARBA00010923"/>
    </source>
</evidence>
<dbReference type="Proteomes" id="UP000007050">
    <property type="component" value="Chromosome"/>
</dbReference>
<protein>
    <submittedName>
        <fullName evidence="5">Restriction endonuclease S subunits</fullName>
        <ecNumber evidence="5">3.1.21.3</ecNumber>
    </submittedName>
</protein>
<dbReference type="GO" id="GO:0009035">
    <property type="term" value="F:type I site-specific deoxyribonuclease activity"/>
    <property type="evidence" value="ECO:0007669"/>
    <property type="project" value="UniProtKB-EC"/>
</dbReference>
<evidence type="ECO:0000256" key="3">
    <source>
        <dbReference type="ARBA" id="ARBA00023125"/>
    </source>
</evidence>
<comment type="similarity">
    <text evidence="1">Belongs to the type-I restriction system S methylase family.</text>
</comment>